<sequence>MIRIAVIGVGHIARHEHLPALKQSPSFDLVAAVSPVPVDLSVPVFESIAALMESGIAVDAVAICTPPDRRYMLAREAIEAGWHVLLEKPPTLTRSQAQALRDLARSEGVTIFAAWHSVYASAIPRIRSLLSDIDPVSIAITWKENADKWHPGADWLWRPGALGVFDAGINALSILTVTNAEPVVFQEARLDFYGDQQAPARAELSLTGGRTACPITASFDWRHDPASEIWEIRWSLPEGDTLCLAKGGAHLSRGEHVIPLEESREYAGVYRHFAQLIDTGESSLDLRPLDLVSEALAYGARRRH</sequence>
<dbReference type="PANTHER" id="PTHR43708">
    <property type="entry name" value="CONSERVED EXPRESSED OXIDOREDUCTASE (EUROFUNG)"/>
    <property type="match status" value="1"/>
</dbReference>
<dbReference type="Gene3D" id="3.30.360.10">
    <property type="entry name" value="Dihydrodipicolinate Reductase, domain 2"/>
    <property type="match status" value="1"/>
</dbReference>
<dbReference type="InterPro" id="IPR036291">
    <property type="entry name" value="NAD(P)-bd_dom_sf"/>
</dbReference>
<evidence type="ECO:0000313" key="4">
    <source>
        <dbReference type="EMBL" id="GBQ92756.1"/>
    </source>
</evidence>
<dbReference type="Gene3D" id="3.40.50.720">
    <property type="entry name" value="NAD(P)-binding Rossmann-like Domain"/>
    <property type="match status" value="1"/>
</dbReference>
<dbReference type="Pfam" id="PF01408">
    <property type="entry name" value="GFO_IDH_MocA"/>
    <property type="match status" value="1"/>
</dbReference>
<dbReference type="PANTHER" id="PTHR43708:SF5">
    <property type="entry name" value="CONSERVED EXPRESSED OXIDOREDUCTASE (EUROFUNG)-RELATED"/>
    <property type="match status" value="1"/>
</dbReference>
<accession>A0ABQ0Q5T9</accession>
<dbReference type="SUPFAM" id="SSF51735">
    <property type="entry name" value="NAD(P)-binding Rossmann-fold domains"/>
    <property type="match status" value="1"/>
</dbReference>
<evidence type="ECO:0000259" key="3">
    <source>
        <dbReference type="Pfam" id="PF01408"/>
    </source>
</evidence>
<feature type="domain" description="Gfo/Idh/MocA-like oxidoreductase N-terminal" evidence="3">
    <location>
        <begin position="2"/>
        <end position="112"/>
    </location>
</feature>
<evidence type="ECO:0000256" key="2">
    <source>
        <dbReference type="ARBA" id="ARBA00023002"/>
    </source>
</evidence>
<keyword evidence="2" id="KW-0560">Oxidoreductase</keyword>
<organism evidence="4 5">
    <name type="scientific">Asaia krungthepensis NRIC 0535</name>
    <dbReference type="NCBI Taxonomy" id="1307925"/>
    <lineage>
        <taxon>Bacteria</taxon>
        <taxon>Pseudomonadati</taxon>
        <taxon>Pseudomonadota</taxon>
        <taxon>Alphaproteobacteria</taxon>
        <taxon>Acetobacterales</taxon>
        <taxon>Acetobacteraceae</taxon>
        <taxon>Asaia</taxon>
    </lineage>
</organism>
<dbReference type="InterPro" id="IPR000683">
    <property type="entry name" value="Gfo/Idh/MocA-like_OxRdtase_N"/>
</dbReference>
<dbReference type="InterPro" id="IPR051317">
    <property type="entry name" value="Gfo/Idh/MocA_oxidoreduct"/>
</dbReference>
<reference evidence="4" key="1">
    <citation type="submission" date="2013-04" db="EMBL/GenBank/DDBJ databases">
        <title>The genome sequencing project of 58 acetic acid bacteria.</title>
        <authorList>
            <person name="Okamoto-Kainuma A."/>
            <person name="Ishikawa M."/>
            <person name="Umino S."/>
            <person name="Koizumi Y."/>
            <person name="Shiwa Y."/>
            <person name="Yoshikawa H."/>
            <person name="Matsutani M."/>
            <person name="Matsushita K."/>
        </authorList>
    </citation>
    <scope>NUCLEOTIDE SEQUENCE</scope>
    <source>
        <strain evidence="4">NRIC 0535</strain>
    </source>
</reference>
<keyword evidence="5" id="KW-1185">Reference proteome</keyword>
<dbReference type="EMBL" id="BAPV01000060">
    <property type="protein sequence ID" value="GBQ92756.1"/>
    <property type="molecule type" value="Genomic_DNA"/>
</dbReference>
<name>A0ABQ0Q5T9_9PROT</name>
<evidence type="ECO:0000313" key="5">
    <source>
        <dbReference type="Proteomes" id="UP001062776"/>
    </source>
</evidence>
<proteinExistence type="inferred from homology"/>
<dbReference type="RefSeq" id="WP_264817141.1">
    <property type="nucleotide sequence ID" value="NZ_BAPV01000060.1"/>
</dbReference>
<comment type="caution">
    <text evidence="4">The sequence shown here is derived from an EMBL/GenBank/DDBJ whole genome shotgun (WGS) entry which is preliminary data.</text>
</comment>
<protein>
    <submittedName>
        <fullName evidence="4">D-galactose 1-dehydrogenase</fullName>
    </submittedName>
</protein>
<dbReference type="Proteomes" id="UP001062776">
    <property type="component" value="Unassembled WGS sequence"/>
</dbReference>
<gene>
    <name evidence="4" type="ORF">AA0535_2645</name>
</gene>
<comment type="similarity">
    <text evidence="1">Belongs to the Gfo/Idh/MocA family.</text>
</comment>
<evidence type="ECO:0000256" key="1">
    <source>
        <dbReference type="ARBA" id="ARBA00010928"/>
    </source>
</evidence>